<evidence type="ECO:0000256" key="2">
    <source>
        <dbReference type="ARBA" id="ARBA00009272"/>
    </source>
</evidence>
<dbReference type="NCBIfam" id="TIGR00205">
    <property type="entry name" value="fliE"/>
    <property type="match status" value="1"/>
</dbReference>
<keyword evidence="7" id="KW-0282">Flagellum</keyword>
<dbReference type="PANTHER" id="PTHR34653">
    <property type="match status" value="1"/>
</dbReference>
<comment type="caution">
    <text evidence="7">The sequence shown here is derived from an EMBL/GenBank/DDBJ whole genome shotgun (WGS) entry which is preliminary data.</text>
</comment>
<keyword evidence="8" id="KW-1185">Reference proteome</keyword>
<evidence type="ECO:0000256" key="3">
    <source>
        <dbReference type="ARBA" id="ARBA00023143"/>
    </source>
</evidence>
<gene>
    <name evidence="4" type="primary">fliE</name>
    <name evidence="7" type="ORF">B9Z44_09760</name>
</gene>
<proteinExistence type="inferred from homology"/>
<dbReference type="Pfam" id="PF02049">
    <property type="entry name" value="FliE"/>
    <property type="match status" value="1"/>
</dbReference>
<dbReference type="HAMAP" id="MF_00724">
    <property type="entry name" value="FliE"/>
    <property type="match status" value="1"/>
</dbReference>
<reference evidence="7 8" key="1">
    <citation type="submission" date="2017-04" db="EMBL/GenBank/DDBJ databases">
        <title>Unexpected and diverse lifestyles within the genus Limnohabitans.</title>
        <authorList>
            <person name="Kasalicky V."/>
            <person name="Mehrshad M."/>
            <person name="Andrei S.-A."/>
            <person name="Salcher M."/>
            <person name="Kratochvilova H."/>
            <person name="Simek K."/>
            <person name="Ghai R."/>
        </authorList>
    </citation>
    <scope>NUCLEOTIDE SEQUENCE [LARGE SCALE GENOMIC DNA]</scope>
    <source>
        <strain evidence="7 8">MWH-C5</strain>
    </source>
</reference>
<dbReference type="PRINTS" id="PR01006">
    <property type="entry name" value="FLGHOOKFLIE"/>
</dbReference>
<accession>A0A315G266</accession>
<sequence length="114" mass="12623">MIDRISNANIQSMIETLRSHQTQATGVNSPAGETSPTKIQGQPDFFKSVQNALDSVNETQLKSSAMQDAYDRGEEVPLTEVVLSMQKSSLAFEATLQVRNKVMKAYEEIMNMPV</sequence>
<keyword evidence="3 4" id="KW-0975">Bacterial flagellum</keyword>
<name>A0A315G266_9BURK</name>
<dbReference type="GO" id="GO:0003774">
    <property type="term" value="F:cytoskeletal motor activity"/>
    <property type="evidence" value="ECO:0007669"/>
    <property type="project" value="InterPro"/>
</dbReference>
<organism evidence="7 8">
    <name type="scientific">Limnohabitans curvus</name>
    <dbReference type="NCBI Taxonomy" id="323423"/>
    <lineage>
        <taxon>Bacteria</taxon>
        <taxon>Pseudomonadati</taxon>
        <taxon>Pseudomonadota</taxon>
        <taxon>Betaproteobacteria</taxon>
        <taxon>Burkholderiales</taxon>
        <taxon>Comamonadaceae</taxon>
        <taxon>Limnohabitans</taxon>
    </lineage>
</organism>
<dbReference type="PANTHER" id="PTHR34653:SF1">
    <property type="entry name" value="FLAGELLAR HOOK-BASAL BODY COMPLEX PROTEIN FLIE"/>
    <property type="match status" value="1"/>
</dbReference>
<dbReference type="InterPro" id="IPR001624">
    <property type="entry name" value="FliE"/>
</dbReference>
<evidence type="ECO:0000313" key="8">
    <source>
        <dbReference type="Proteomes" id="UP000251341"/>
    </source>
</evidence>
<comment type="similarity">
    <text evidence="2 4">Belongs to the FliE family.</text>
</comment>
<comment type="subcellular location">
    <subcellularLocation>
        <location evidence="1 4">Bacterial flagellum basal body</location>
    </subcellularLocation>
</comment>
<keyword evidence="7" id="KW-0966">Cell projection</keyword>
<evidence type="ECO:0000256" key="6">
    <source>
        <dbReference type="SAM" id="MobiDB-lite"/>
    </source>
</evidence>
<protein>
    <recommendedName>
        <fullName evidence="4 5">Flagellar hook-basal body complex protein FliE</fullName>
    </recommendedName>
</protein>
<dbReference type="GO" id="GO:0009425">
    <property type="term" value="C:bacterial-type flagellum basal body"/>
    <property type="evidence" value="ECO:0007669"/>
    <property type="project" value="UniProtKB-SubCell"/>
</dbReference>
<evidence type="ECO:0000256" key="5">
    <source>
        <dbReference type="NCBIfam" id="TIGR00205"/>
    </source>
</evidence>
<evidence type="ECO:0000256" key="1">
    <source>
        <dbReference type="ARBA" id="ARBA00004117"/>
    </source>
</evidence>
<keyword evidence="7" id="KW-0969">Cilium</keyword>
<evidence type="ECO:0000256" key="4">
    <source>
        <dbReference type="HAMAP-Rule" id="MF_00724"/>
    </source>
</evidence>
<dbReference type="GO" id="GO:0005198">
    <property type="term" value="F:structural molecule activity"/>
    <property type="evidence" value="ECO:0007669"/>
    <property type="project" value="UniProtKB-UniRule"/>
</dbReference>
<evidence type="ECO:0000313" key="7">
    <source>
        <dbReference type="EMBL" id="PUE59837.1"/>
    </source>
</evidence>
<feature type="region of interest" description="Disordered" evidence="6">
    <location>
        <begin position="20"/>
        <end position="42"/>
    </location>
</feature>
<dbReference type="EMBL" id="NESP01000001">
    <property type="protein sequence ID" value="PUE59837.1"/>
    <property type="molecule type" value="Genomic_DNA"/>
</dbReference>
<dbReference type="AlphaFoldDB" id="A0A315G266"/>
<feature type="compositionally biased region" description="Polar residues" evidence="6">
    <location>
        <begin position="20"/>
        <end position="40"/>
    </location>
</feature>
<dbReference type="RefSeq" id="WP_108359691.1">
    <property type="nucleotide sequence ID" value="NZ_NESP01000001.1"/>
</dbReference>
<dbReference type="Proteomes" id="UP000251341">
    <property type="component" value="Unassembled WGS sequence"/>
</dbReference>
<dbReference type="GO" id="GO:0071973">
    <property type="term" value="P:bacterial-type flagellum-dependent cell motility"/>
    <property type="evidence" value="ECO:0007669"/>
    <property type="project" value="InterPro"/>
</dbReference>